<name>A0ABW5D8P5_9BACT</name>
<keyword evidence="2" id="KW-1185">Reference proteome</keyword>
<dbReference type="RefSeq" id="WP_386820754.1">
    <property type="nucleotide sequence ID" value="NZ_JBHUIT010000029.1"/>
</dbReference>
<reference evidence="2" key="1">
    <citation type="journal article" date="2019" name="Int. J. Syst. Evol. Microbiol.">
        <title>The Global Catalogue of Microorganisms (GCM) 10K type strain sequencing project: providing services to taxonomists for standard genome sequencing and annotation.</title>
        <authorList>
            <consortium name="The Broad Institute Genomics Platform"/>
            <consortium name="The Broad Institute Genome Sequencing Center for Infectious Disease"/>
            <person name="Wu L."/>
            <person name="Ma J."/>
        </authorList>
    </citation>
    <scope>NUCLEOTIDE SEQUENCE [LARGE SCALE GENOMIC DNA]</scope>
    <source>
        <strain evidence="2">CGMCC 4.7106</strain>
    </source>
</reference>
<evidence type="ECO:0000313" key="1">
    <source>
        <dbReference type="EMBL" id="MFD2257458.1"/>
    </source>
</evidence>
<sequence>MIEDFDDHVRYKALVAVKWQGEHLQVICTAYFREEDGDALFMIGRHLLPPGEPFVGGAH</sequence>
<dbReference type="EMBL" id="JBHUIT010000029">
    <property type="protein sequence ID" value="MFD2257458.1"/>
    <property type="molecule type" value="Genomic_DNA"/>
</dbReference>
<dbReference type="Proteomes" id="UP001597375">
    <property type="component" value="Unassembled WGS sequence"/>
</dbReference>
<proteinExistence type="predicted"/>
<gene>
    <name evidence="1" type="ORF">ACFSSA_12310</name>
</gene>
<accession>A0ABW5D8P5</accession>
<protein>
    <submittedName>
        <fullName evidence="1">Uncharacterized protein</fullName>
    </submittedName>
</protein>
<organism evidence="1 2">
    <name type="scientific">Luteolibacter algae</name>
    <dbReference type="NCBI Taxonomy" id="454151"/>
    <lineage>
        <taxon>Bacteria</taxon>
        <taxon>Pseudomonadati</taxon>
        <taxon>Verrucomicrobiota</taxon>
        <taxon>Verrucomicrobiia</taxon>
        <taxon>Verrucomicrobiales</taxon>
        <taxon>Verrucomicrobiaceae</taxon>
        <taxon>Luteolibacter</taxon>
    </lineage>
</organism>
<comment type="caution">
    <text evidence="1">The sequence shown here is derived from an EMBL/GenBank/DDBJ whole genome shotgun (WGS) entry which is preliminary data.</text>
</comment>
<evidence type="ECO:0000313" key="2">
    <source>
        <dbReference type="Proteomes" id="UP001597375"/>
    </source>
</evidence>